<sequence>MFVVFGEDFPPLSCQWFFLGKNGAVIYGRNWVDFCCRLLLVMRGKFGYVAGLLEPVCEGEKRGKAGLYAGLLVAMESRSGAGFLGGDRFLYGATASNSEEIGCLDFGRRSGDLWTISLKGGRKGRLVFPDGFWHWFDGVEKESGMAGGSGKDGSGWREIWERLFSFLFSACVDLLSGQAAAGGKVEGDHWLLLMKEVSPRCSRWSQVCRSAGHVADTVLMRTNWQGSRLSRRPRPSTGRQSPSRPRRHRRPLTQATIVPQQHPSATVSSSITEDTASNPPPANPLATGPPPIQTRVADLDRDPAAISADDAQQPDALQG</sequence>
<dbReference type="EMBL" id="JAAWWB010000012">
    <property type="protein sequence ID" value="KAG6768937.1"/>
    <property type="molecule type" value="Genomic_DNA"/>
</dbReference>
<feature type="compositionally biased region" description="Pro residues" evidence="1">
    <location>
        <begin position="278"/>
        <end position="292"/>
    </location>
</feature>
<name>A0A8X8CWK3_POPTO</name>
<feature type="compositionally biased region" description="Polar residues" evidence="1">
    <location>
        <begin position="253"/>
        <end position="277"/>
    </location>
</feature>
<protein>
    <submittedName>
        <fullName evidence="2">Uncharacterized protein</fullName>
    </submittedName>
</protein>
<dbReference type="Proteomes" id="UP000886885">
    <property type="component" value="Chromosome 6D"/>
</dbReference>
<proteinExistence type="predicted"/>
<comment type="caution">
    <text evidence="2">The sequence shown here is derived from an EMBL/GenBank/DDBJ whole genome shotgun (WGS) entry which is preliminary data.</text>
</comment>
<organism evidence="2 3">
    <name type="scientific">Populus tomentosa</name>
    <name type="common">Chinese white poplar</name>
    <dbReference type="NCBI Taxonomy" id="118781"/>
    <lineage>
        <taxon>Eukaryota</taxon>
        <taxon>Viridiplantae</taxon>
        <taxon>Streptophyta</taxon>
        <taxon>Embryophyta</taxon>
        <taxon>Tracheophyta</taxon>
        <taxon>Spermatophyta</taxon>
        <taxon>Magnoliopsida</taxon>
        <taxon>eudicotyledons</taxon>
        <taxon>Gunneridae</taxon>
        <taxon>Pentapetalae</taxon>
        <taxon>rosids</taxon>
        <taxon>fabids</taxon>
        <taxon>Malpighiales</taxon>
        <taxon>Salicaceae</taxon>
        <taxon>Saliceae</taxon>
        <taxon>Populus</taxon>
    </lineage>
</organism>
<reference evidence="2" key="1">
    <citation type="journal article" date="2020" name="bioRxiv">
        <title>Hybrid origin of Populus tomentosa Carr. identified through genome sequencing and phylogenomic analysis.</title>
        <authorList>
            <person name="An X."/>
            <person name="Gao K."/>
            <person name="Chen Z."/>
            <person name="Li J."/>
            <person name="Yang X."/>
            <person name="Yang X."/>
            <person name="Zhou J."/>
            <person name="Guo T."/>
            <person name="Zhao T."/>
            <person name="Huang S."/>
            <person name="Miao D."/>
            <person name="Khan W.U."/>
            <person name="Rao P."/>
            <person name="Ye M."/>
            <person name="Lei B."/>
            <person name="Liao W."/>
            <person name="Wang J."/>
            <person name="Ji L."/>
            <person name="Li Y."/>
            <person name="Guo B."/>
            <person name="Mustafa N.S."/>
            <person name="Li S."/>
            <person name="Yun Q."/>
            <person name="Keller S.R."/>
            <person name="Mao J."/>
            <person name="Zhang R."/>
            <person name="Strauss S.H."/>
        </authorList>
    </citation>
    <scope>NUCLEOTIDE SEQUENCE</scope>
    <source>
        <strain evidence="2">GM15</strain>
        <tissue evidence="2">Leaf</tissue>
    </source>
</reference>
<evidence type="ECO:0000313" key="3">
    <source>
        <dbReference type="Proteomes" id="UP000886885"/>
    </source>
</evidence>
<evidence type="ECO:0000313" key="2">
    <source>
        <dbReference type="EMBL" id="KAG6768937.1"/>
    </source>
</evidence>
<accession>A0A8X8CWK3</accession>
<keyword evidence="3" id="KW-1185">Reference proteome</keyword>
<gene>
    <name evidence="2" type="ORF">POTOM_024549</name>
</gene>
<evidence type="ECO:0000256" key="1">
    <source>
        <dbReference type="SAM" id="MobiDB-lite"/>
    </source>
</evidence>
<feature type="region of interest" description="Disordered" evidence="1">
    <location>
        <begin position="224"/>
        <end position="319"/>
    </location>
</feature>
<dbReference type="AlphaFoldDB" id="A0A8X8CWK3"/>